<gene>
    <name evidence="1" type="ORF">IHE45_19G181500</name>
</gene>
<reference evidence="2" key="1">
    <citation type="journal article" date="2022" name="Nat. Commun.">
        <title>Chromosome evolution and the genetic basis of agronomically important traits in greater yam.</title>
        <authorList>
            <person name="Bredeson J.V."/>
            <person name="Lyons J.B."/>
            <person name="Oniyinde I.O."/>
            <person name="Okereke N.R."/>
            <person name="Kolade O."/>
            <person name="Nnabue I."/>
            <person name="Nwadili C.O."/>
            <person name="Hribova E."/>
            <person name="Parker M."/>
            <person name="Nwogha J."/>
            <person name="Shu S."/>
            <person name="Carlson J."/>
            <person name="Kariba R."/>
            <person name="Muthemba S."/>
            <person name="Knop K."/>
            <person name="Barton G.J."/>
            <person name="Sherwood A.V."/>
            <person name="Lopez-Montes A."/>
            <person name="Asiedu R."/>
            <person name="Jamnadass R."/>
            <person name="Muchugi A."/>
            <person name="Goodstein D."/>
            <person name="Egesi C.N."/>
            <person name="Featherston J."/>
            <person name="Asfaw A."/>
            <person name="Simpson G.G."/>
            <person name="Dolezel J."/>
            <person name="Hendre P.S."/>
            <person name="Van Deynze A."/>
            <person name="Kumar P.L."/>
            <person name="Obidiegwu J.E."/>
            <person name="Bhattacharjee R."/>
            <person name="Rokhsar D.S."/>
        </authorList>
    </citation>
    <scope>NUCLEOTIDE SEQUENCE [LARGE SCALE GENOMIC DNA]</scope>
    <source>
        <strain evidence="2">cv. TDa95/00328</strain>
    </source>
</reference>
<keyword evidence="2" id="KW-1185">Reference proteome</keyword>
<sequence>MATIASYRPTQYYIPAGYYHQNGSNTAHAPKILIYIFLCFFFIVFFIILWCAGCFMRRPNRCHRNITSSTSVTTSTTSTNNNNTTTSTSTTTSSSNVVIIEIDVKRVVESIPVFVYSEKTMEKLECVICLCEFKDGQEGRRLPKCNHKFHLSCIDKWLFSHSTCPICRTNPAAASSSSSSSSVPPV</sequence>
<keyword evidence="1" id="KW-0812">Transmembrane</keyword>
<keyword evidence="1" id="KW-0472">Membrane</keyword>
<dbReference type="EMBL" id="CM037029">
    <property type="protein sequence ID" value="KAH7655063.1"/>
    <property type="molecule type" value="Genomic_DNA"/>
</dbReference>
<evidence type="ECO:0000313" key="2">
    <source>
        <dbReference type="Proteomes" id="UP000827976"/>
    </source>
</evidence>
<proteinExistence type="predicted"/>
<protein>
    <submittedName>
        <fullName evidence="1">Neurotransmitter-gated ion-channel transmembrane pore domain-containing protein</fullName>
    </submittedName>
</protein>
<comment type="caution">
    <text evidence="1">The sequence shown here is derived from an EMBL/GenBank/DDBJ whole genome shotgun (WGS) entry which is preliminary data.</text>
</comment>
<accession>A0ACB7U474</accession>
<evidence type="ECO:0000313" key="1">
    <source>
        <dbReference type="EMBL" id="KAH7655063.1"/>
    </source>
</evidence>
<organism evidence="1 2">
    <name type="scientific">Dioscorea alata</name>
    <name type="common">Purple yam</name>
    <dbReference type="NCBI Taxonomy" id="55571"/>
    <lineage>
        <taxon>Eukaryota</taxon>
        <taxon>Viridiplantae</taxon>
        <taxon>Streptophyta</taxon>
        <taxon>Embryophyta</taxon>
        <taxon>Tracheophyta</taxon>
        <taxon>Spermatophyta</taxon>
        <taxon>Magnoliopsida</taxon>
        <taxon>Liliopsida</taxon>
        <taxon>Dioscoreales</taxon>
        <taxon>Dioscoreaceae</taxon>
        <taxon>Dioscorea</taxon>
    </lineage>
</organism>
<dbReference type="Proteomes" id="UP000827976">
    <property type="component" value="Chromosome 19"/>
</dbReference>
<name>A0ACB7U474_DIOAL</name>